<dbReference type="Proteomes" id="UP000249696">
    <property type="component" value="Unassembled WGS sequence"/>
</dbReference>
<sequence length="492" mass="55756">MKIFIKLNLLTLYLIFSFGSEQVIAIGLPKKNNHFSLDELRSSIQLKDDKSTFLYCTEASTVKGELKIVGGNNMECKGNFELAWDINVPSNGTYELYLIANVRKEGENTDILFKTTGGDMNFKLKPTKGPYLGGRNFQRLELTSEISLTKGQQIVSFSTKGISGDHILLDFRSIELVPISAKKRIEKENLRALNSRESVDWLVKSGYGLMFHWTSESVQQDGTIKSYEEAVNEFDVTKFADMVEDTGAGYVIFTIGHAESYCPAPIKSWEKVHPGQTTQRDLIAELADALKRKGVELICYINGPLGFNLDVKKETLTDNEQQSFVNNFQDILKEMGSRYKQQIAGYWFDSWYQIFEKFPEVPFEQFNKATKIGNQNRIICLNSWIYPSVTPWQDYWAGEVASPIDIPVNGYMQNGPAPELPYQALLIMEPYWVQQKSEMPNPRLSSQKLSKYILDCMNNGGAVTVNLGIYQDGTVGEKALEVMKEVKSIVRK</sequence>
<dbReference type="SUPFAM" id="SSF51445">
    <property type="entry name" value="(Trans)glycosidases"/>
    <property type="match status" value="1"/>
</dbReference>
<dbReference type="RefSeq" id="WP_111624918.1">
    <property type="nucleotide sequence ID" value="NZ_QLLN01000007.1"/>
</dbReference>
<proteinExistence type="inferred from homology"/>
<dbReference type="PANTHER" id="PTHR10030">
    <property type="entry name" value="ALPHA-L-FUCOSIDASE"/>
    <property type="match status" value="1"/>
</dbReference>
<keyword evidence="5" id="KW-0326">Glycosidase</keyword>
<dbReference type="Pfam" id="PF01120">
    <property type="entry name" value="Alpha_L_fucos"/>
    <property type="match status" value="1"/>
</dbReference>
<keyword evidence="4" id="KW-0378">Hydrolase</keyword>
<accession>A0A327QUF4</accession>
<evidence type="ECO:0000259" key="6">
    <source>
        <dbReference type="Pfam" id="PF01120"/>
    </source>
</evidence>
<dbReference type="InterPro" id="IPR057739">
    <property type="entry name" value="Glyco_hydro_29_N"/>
</dbReference>
<reference evidence="7 8" key="1">
    <citation type="submission" date="2018-06" db="EMBL/GenBank/DDBJ databases">
        <title>Genomic Encyclopedia of Archaeal and Bacterial Type Strains, Phase II (KMG-II): from individual species to whole genera.</title>
        <authorList>
            <person name="Goeker M."/>
        </authorList>
    </citation>
    <scope>NUCLEOTIDE SEQUENCE [LARGE SCALE GENOMIC DNA]</scope>
    <source>
        <strain evidence="7 8">DSM 23522</strain>
    </source>
</reference>
<comment type="caution">
    <text evidence="7">The sequence shown here is derived from an EMBL/GenBank/DDBJ whole genome shotgun (WGS) entry which is preliminary data.</text>
</comment>
<evidence type="ECO:0000256" key="5">
    <source>
        <dbReference type="ARBA" id="ARBA00023295"/>
    </source>
</evidence>
<dbReference type="EC" id="3.2.1.51" evidence="2"/>
<organism evidence="7 8">
    <name type="scientific">Arenibacter echinorum</name>
    <dbReference type="NCBI Taxonomy" id="440515"/>
    <lineage>
        <taxon>Bacteria</taxon>
        <taxon>Pseudomonadati</taxon>
        <taxon>Bacteroidota</taxon>
        <taxon>Flavobacteriia</taxon>
        <taxon>Flavobacteriales</taxon>
        <taxon>Flavobacteriaceae</taxon>
        <taxon>Arenibacter</taxon>
    </lineage>
</organism>
<dbReference type="GO" id="GO:0005764">
    <property type="term" value="C:lysosome"/>
    <property type="evidence" value="ECO:0007669"/>
    <property type="project" value="TreeGrafter"/>
</dbReference>
<dbReference type="PANTHER" id="PTHR10030:SF37">
    <property type="entry name" value="ALPHA-L-FUCOSIDASE-RELATED"/>
    <property type="match status" value="1"/>
</dbReference>
<evidence type="ECO:0000313" key="8">
    <source>
        <dbReference type="Proteomes" id="UP000249696"/>
    </source>
</evidence>
<dbReference type="InterPro" id="IPR000933">
    <property type="entry name" value="Glyco_hydro_29"/>
</dbReference>
<dbReference type="Gene3D" id="3.20.20.80">
    <property type="entry name" value="Glycosidases"/>
    <property type="match status" value="1"/>
</dbReference>
<dbReference type="EMBL" id="QLLN01000007">
    <property type="protein sequence ID" value="RAJ08000.1"/>
    <property type="molecule type" value="Genomic_DNA"/>
</dbReference>
<dbReference type="GO" id="GO:0004560">
    <property type="term" value="F:alpha-L-fucosidase activity"/>
    <property type="evidence" value="ECO:0007669"/>
    <property type="project" value="InterPro"/>
</dbReference>
<feature type="domain" description="Glycoside hydrolase family 29 N-terminal" evidence="6">
    <location>
        <begin position="232"/>
        <end position="486"/>
    </location>
</feature>
<gene>
    <name evidence="7" type="ORF">LV92_03563</name>
</gene>
<protein>
    <recommendedName>
        <fullName evidence="2">alpha-L-fucosidase</fullName>
        <ecNumber evidence="2">3.2.1.51</ecNumber>
    </recommendedName>
</protein>
<keyword evidence="3" id="KW-0732">Signal</keyword>
<dbReference type="GO" id="GO:0006004">
    <property type="term" value="P:fucose metabolic process"/>
    <property type="evidence" value="ECO:0007669"/>
    <property type="project" value="TreeGrafter"/>
</dbReference>
<dbReference type="GO" id="GO:0016139">
    <property type="term" value="P:glycoside catabolic process"/>
    <property type="evidence" value="ECO:0007669"/>
    <property type="project" value="TreeGrafter"/>
</dbReference>
<evidence type="ECO:0000313" key="7">
    <source>
        <dbReference type="EMBL" id="RAJ08000.1"/>
    </source>
</evidence>
<name>A0A327QUF4_9FLAO</name>
<evidence type="ECO:0000256" key="3">
    <source>
        <dbReference type="ARBA" id="ARBA00022729"/>
    </source>
</evidence>
<comment type="similarity">
    <text evidence="1">Belongs to the glycosyl hydrolase 29 family.</text>
</comment>
<evidence type="ECO:0000256" key="2">
    <source>
        <dbReference type="ARBA" id="ARBA00012662"/>
    </source>
</evidence>
<keyword evidence="8" id="KW-1185">Reference proteome</keyword>
<evidence type="ECO:0000256" key="1">
    <source>
        <dbReference type="ARBA" id="ARBA00007951"/>
    </source>
</evidence>
<dbReference type="OrthoDB" id="1392315at2"/>
<dbReference type="AlphaFoldDB" id="A0A327QUF4"/>
<evidence type="ECO:0000256" key="4">
    <source>
        <dbReference type="ARBA" id="ARBA00022801"/>
    </source>
</evidence>
<dbReference type="InterPro" id="IPR017853">
    <property type="entry name" value="GH"/>
</dbReference>